<dbReference type="PANTHER" id="PTHR32024">
    <property type="entry name" value="TRK SYSTEM POTASSIUM UPTAKE PROTEIN TRKG-RELATED"/>
    <property type="match status" value="1"/>
</dbReference>
<evidence type="ECO:0000256" key="2">
    <source>
        <dbReference type="ARBA" id="ARBA00009137"/>
    </source>
</evidence>
<feature type="transmembrane region" description="Helical" evidence="9">
    <location>
        <begin position="12"/>
        <end position="30"/>
    </location>
</feature>
<evidence type="ECO:0000256" key="8">
    <source>
        <dbReference type="ARBA" id="ARBA00023136"/>
    </source>
</evidence>
<feature type="transmembrane region" description="Helical" evidence="9">
    <location>
        <begin position="230"/>
        <end position="252"/>
    </location>
</feature>
<gene>
    <name evidence="10" type="ORF">HMPREF9432_01097</name>
</gene>
<comment type="subcellular location">
    <subcellularLocation>
        <location evidence="1">Cell membrane</location>
        <topology evidence="1">Multi-pass membrane protein</topology>
    </subcellularLocation>
</comment>
<comment type="similarity">
    <text evidence="2">Belongs to the TrkH potassium transport family.</text>
</comment>
<dbReference type="InterPro" id="IPR003445">
    <property type="entry name" value="Cat_transpt"/>
</dbReference>
<dbReference type="Proteomes" id="UP000003175">
    <property type="component" value="Unassembled WGS sequence"/>
</dbReference>
<proteinExistence type="inferred from homology"/>
<evidence type="ECO:0000256" key="9">
    <source>
        <dbReference type="SAM" id="Phobius"/>
    </source>
</evidence>
<evidence type="ECO:0000256" key="4">
    <source>
        <dbReference type="ARBA" id="ARBA00022475"/>
    </source>
</evidence>
<keyword evidence="8 9" id="KW-0472">Membrane</keyword>
<keyword evidence="11" id="KW-1185">Reference proteome</keyword>
<dbReference type="EMBL" id="ADGH01000008">
    <property type="protein sequence ID" value="EHG25067.1"/>
    <property type="molecule type" value="Genomic_DNA"/>
</dbReference>
<evidence type="ECO:0000256" key="6">
    <source>
        <dbReference type="ARBA" id="ARBA00022989"/>
    </source>
</evidence>
<feature type="transmembrane region" description="Helical" evidence="9">
    <location>
        <begin position="448"/>
        <end position="472"/>
    </location>
</feature>
<feature type="transmembrane region" description="Helical" evidence="9">
    <location>
        <begin position="388"/>
        <end position="411"/>
    </location>
</feature>
<feature type="transmembrane region" description="Helical" evidence="9">
    <location>
        <begin position="137"/>
        <end position="160"/>
    </location>
</feature>
<feature type="transmembrane region" description="Helical" evidence="9">
    <location>
        <begin position="110"/>
        <end position="130"/>
    </location>
</feature>
<organism evidence="10 11">
    <name type="scientific">Selenomonas noxia F0398</name>
    <dbReference type="NCBI Taxonomy" id="702437"/>
    <lineage>
        <taxon>Bacteria</taxon>
        <taxon>Bacillati</taxon>
        <taxon>Bacillota</taxon>
        <taxon>Negativicutes</taxon>
        <taxon>Selenomonadales</taxon>
        <taxon>Selenomonadaceae</taxon>
        <taxon>Selenomonas</taxon>
    </lineage>
</organism>
<dbReference type="PANTHER" id="PTHR32024:SF2">
    <property type="entry name" value="TRK SYSTEM POTASSIUM UPTAKE PROTEIN TRKG-RELATED"/>
    <property type="match status" value="1"/>
</dbReference>
<evidence type="ECO:0000256" key="7">
    <source>
        <dbReference type="ARBA" id="ARBA00023065"/>
    </source>
</evidence>
<keyword evidence="6 9" id="KW-1133">Transmembrane helix</keyword>
<comment type="caution">
    <text evidence="10">The sequence shown here is derived from an EMBL/GenBank/DDBJ whole genome shotgun (WGS) entry which is preliminary data.</text>
</comment>
<feature type="transmembrane region" description="Helical" evidence="9">
    <location>
        <begin position="264"/>
        <end position="286"/>
    </location>
</feature>
<sequence>MRFDLFWVLMGRTAYVFAPLYLIPFAYGFAFGDPAAGSFLALAVLSAILGMVFGNMGRSHMRQLSVQEGMLFLLVVWFLLAVLGMLPFHLAGLHLSPIDTFFDSISSLTTTGMTALGGGLPPSLILWRALMSWFGGLLFIVILVTVLPVVGGCFGVDFAVQQERLFSPLWNRMTRPMREMTILYIAITLVAVCIYLMAGDEIFPALILALFTVSSGAGPMTAGLPPTPGLIFGGGLVSLLSALPLLTIWQMLHRRSGTEIVHHMELRAFFALFIGAGTLLCVPPILHGTQSLASAIGYGYFYAISFLSTNGLMLQEEIPFHNGSELLLIVLAIIGGCMGSAAGGFRISRVLVLISLAWTELLRTLHPRMVIAVHQGGEVVPLHSAGRILVLAFLFAAVFSAGALLIALAGLSPIETITLTVSCLTTTGGVASLADLNTAAVLPSWTKFICALLMILGRIEIFAFFLFIGSLLEETGHNW</sequence>
<evidence type="ECO:0000256" key="1">
    <source>
        <dbReference type="ARBA" id="ARBA00004651"/>
    </source>
</evidence>
<reference evidence="10 11" key="1">
    <citation type="submission" date="2011-08" db="EMBL/GenBank/DDBJ databases">
        <title>The Genome Sequence of Selenomonas noxia F0398.</title>
        <authorList>
            <consortium name="The Broad Institute Genome Sequencing Platform"/>
            <person name="Earl A."/>
            <person name="Ward D."/>
            <person name="Feldgarden M."/>
            <person name="Gevers D."/>
            <person name="Izard J."/>
            <person name="Ganesan A."/>
            <person name="Blanton J.M."/>
            <person name="Baranova O.V."/>
            <person name="Tanner A.C."/>
            <person name="Dewhirst F.E."/>
            <person name="Young S.K."/>
            <person name="Zeng Q."/>
            <person name="Gargeya S."/>
            <person name="Fitzgerald M."/>
            <person name="Haas B."/>
            <person name="Abouelleil A."/>
            <person name="Alvarado L."/>
            <person name="Arachchi H.M."/>
            <person name="Berlin A."/>
            <person name="Brown A."/>
            <person name="Chapman S.B."/>
            <person name="Chen Z."/>
            <person name="Dunbar C."/>
            <person name="Freedman E."/>
            <person name="Gearin G."/>
            <person name="Gellesch M."/>
            <person name="Goldberg J."/>
            <person name="Griggs A."/>
            <person name="Gujja S."/>
            <person name="Heiman D."/>
            <person name="Howarth C."/>
            <person name="Larson L."/>
            <person name="Lui A."/>
            <person name="MacDonald P.J.P."/>
            <person name="Montmayeur A."/>
            <person name="Murphy C."/>
            <person name="Neiman D."/>
            <person name="Pearson M."/>
            <person name="Priest M."/>
            <person name="Roberts A."/>
            <person name="Saif S."/>
            <person name="Shea T."/>
            <person name="Shenoy N."/>
            <person name="Sisk P."/>
            <person name="Stolte C."/>
            <person name="Sykes S."/>
            <person name="Wortman J."/>
            <person name="Nusbaum C."/>
            <person name="Birren B."/>
        </authorList>
    </citation>
    <scope>NUCLEOTIDE SEQUENCE [LARGE SCALE GENOMIC DNA]</scope>
    <source>
        <strain evidence="10 11">F0398</strain>
    </source>
</reference>
<evidence type="ECO:0000256" key="3">
    <source>
        <dbReference type="ARBA" id="ARBA00022448"/>
    </source>
</evidence>
<accession>A0ABP2MQM8</accession>
<keyword evidence="4" id="KW-1003">Cell membrane</keyword>
<feature type="transmembrane region" description="Helical" evidence="9">
    <location>
        <begin position="69"/>
        <end position="90"/>
    </location>
</feature>
<feature type="transmembrane region" description="Helical" evidence="9">
    <location>
        <begin position="205"/>
        <end position="224"/>
    </location>
</feature>
<evidence type="ECO:0000313" key="11">
    <source>
        <dbReference type="Proteomes" id="UP000003175"/>
    </source>
</evidence>
<feature type="transmembrane region" description="Helical" evidence="9">
    <location>
        <begin position="326"/>
        <end position="344"/>
    </location>
</feature>
<feature type="transmembrane region" description="Helical" evidence="9">
    <location>
        <begin position="292"/>
        <end position="314"/>
    </location>
</feature>
<evidence type="ECO:0008006" key="12">
    <source>
        <dbReference type="Google" id="ProtNLM"/>
    </source>
</evidence>
<evidence type="ECO:0000256" key="5">
    <source>
        <dbReference type="ARBA" id="ARBA00022692"/>
    </source>
</evidence>
<keyword evidence="7" id="KW-0406">Ion transport</keyword>
<keyword evidence="3" id="KW-0813">Transport</keyword>
<protein>
    <recommendedName>
        <fullName evidence="12">Cation transporter</fullName>
    </recommendedName>
</protein>
<evidence type="ECO:0000313" key="10">
    <source>
        <dbReference type="EMBL" id="EHG25067.1"/>
    </source>
</evidence>
<feature type="transmembrane region" description="Helical" evidence="9">
    <location>
        <begin position="180"/>
        <end position="198"/>
    </location>
</feature>
<dbReference type="Pfam" id="PF02386">
    <property type="entry name" value="TrkH"/>
    <property type="match status" value="1"/>
</dbReference>
<keyword evidence="5 9" id="KW-0812">Transmembrane</keyword>
<dbReference type="RefSeq" id="WP_006696390.1">
    <property type="nucleotide sequence ID" value="NZ_JH376858.1"/>
</dbReference>
<name>A0ABP2MQM8_9FIRM</name>
<feature type="transmembrane region" description="Helical" evidence="9">
    <location>
        <begin position="36"/>
        <end position="57"/>
    </location>
</feature>